<dbReference type="Proteomes" id="UP000558488">
    <property type="component" value="Unassembled WGS sequence"/>
</dbReference>
<gene>
    <name evidence="2" type="ORF">mPipKuh1_013135</name>
</gene>
<evidence type="ECO:0000313" key="2">
    <source>
        <dbReference type="EMBL" id="KAF6393175.1"/>
    </source>
</evidence>
<evidence type="ECO:0000256" key="1">
    <source>
        <dbReference type="SAM" id="MobiDB-lite"/>
    </source>
</evidence>
<keyword evidence="3" id="KW-1185">Reference proteome</keyword>
<proteinExistence type="predicted"/>
<reference evidence="2 3" key="1">
    <citation type="journal article" date="2020" name="Nature">
        <title>Six reference-quality genomes reveal evolution of bat adaptations.</title>
        <authorList>
            <person name="Jebb D."/>
            <person name="Huang Z."/>
            <person name="Pippel M."/>
            <person name="Hughes G.M."/>
            <person name="Lavrichenko K."/>
            <person name="Devanna P."/>
            <person name="Winkler S."/>
            <person name="Jermiin L.S."/>
            <person name="Skirmuntt E.C."/>
            <person name="Katzourakis A."/>
            <person name="Burkitt-Gray L."/>
            <person name="Ray D.A."/>
            <person name="Sullivan K.A.M."/>
            <person name="Roscito J.G."/>
            <person name="Kirilenko B.M."/>
            <person name="Davalos L.M."/>
            <person name="Corthals A.P."/>
            <person name="Power M.L."/>
            <person name="Jones G."/>
            <person name="Ransome R.D."/>
            <person name="Dechmann D.K.N."/>
            <person name="Locatelli A.G."/>
            <person name="Puechmaille S.J."/>
            <person name="Fedrigo O."/>
            <person name="Jarvis E.D."/>
            <person name="Hiller M."/>
            <person name="Vernes S.C."/>
            <person name="Myers E.W."/>
            <person name="Teeling E.C."/>
        </authorList>
    </citation>
    <scope>NUCLEOTIDE SEQUENCE [LARGE SCALE GENOMIC DNA]</scope>
    <source>
        <strain evidence="2">MPipKuh1</strain>
        <tissue evidence="2">Flight muscle</tissue>
    </source>
</reference>
<dbReference type="EMBL" id="JACAGB010000001">
    <property type="protein sequence ID" value="KAF6393175.1"/>
    <property type="molecule type" value="Genomic_DNA"/>
</dbReference>
<dbReference type="AlphaFoldDB" id="A0A7J8B3Z3"/>
<name>A0A7J8B3Z3_PIPKU</name>
<sequence>MGPSWENGAEQLGGLFRGPQQGQGNLPEEIP</sequence>
<comment type="caution">
    <text evidence="2">The sequence shown here is derived from an EMBL/GenBank/DDBJ whole genome shotgun (WGS) entry which is preliminary data.</text>
</comment>
<feature type="region of interest" description="Disordered" evidence="1">
    <location>
        <begin position="1"/>
        <end position="31"/>
    </location>
</feature>
<accession>A0A7J8B3Z3</accession>
<evidence type="ECO:0000313" key="3">
    <source>
        <dbReference type="Proteomes" id="UP000558488"/>
    </source>
</evidence>
<protein>
    <submittedName>
        <fullName evidence="2">Poly(ADP-ribose) polymerase 2</fullName>
    </submittedName>
</protein>
<organism evidence="2 3">
    <name type="scientific">Pipistrellus kuhlii</name>
    <name type="common">Kuhl's pipistrelle</name>
    <dbReference type="NCBI Taxonomy" id="59472"/>
    <lineage>
        <taxon>Eukaryota</taxon>
        <taxon>Metazoa</taxon>
        <taxon>Chordata</taxon>
        <taxon>Craniata</taxon>
        <taxon>Vertebrata</taxon>
        <taxon>Euteleostomi</taxon>
        <taxon>Mammalia</taxon>
        <taxon>Eutheria</taxon>
        <taxon>Laurasiatheria</taxon>
        <taxon>Chiroptera</taxon>
        <taxon>Yangochiroptera</taxon>
        <taxon>Vespertilionidae</taxon>
        <taxon>Pipistrellus</taxon>
    </lineage>
</organism>